<gene>
    <name evidence="13" type="ORF">SAMN04515677_104219</name>
</gene>
<feature type="binding site" evidence="10">
    <location>
        <position position="97"/>
    </location>
    <ligand>
        <name>L-glutamine</name>
        <dbReference type="ChEBI" id="CHEBI:58359"/>
    </ligand>
</feature>
<dbReference type="Gene3D" id="3.60.20.10">
    <property type="entry name" value="Glutamine Phosphoribosylpyrophosphate, subunit 1, domain 1"/>
    <property type="match status" value="1"/>
</dbReference>
<feature type="active site" description="For GATase activity" evidence="9">
    <location>
        <position position="2"/>
    </location>
</feature>
<comment type="catalytic activity">
    <reaction evidence="8">
        <text>L-aspartate + L-glutamine + ATP + H2O = L-asparagine + L-glutamate + AMP + diphosphate + H(+)</text>
        <dbReference type="Rhea" id="RHEA:12228"/>
        <dbReference type="ChEBI" id="CHEBI:15377"/>
        <dbReference type="ChEBI" id="CHEBI:15378"/>
        <dbReference type="ChEBI" id="CHEBI:29985"/>
        <dbReference type="ChEBI" id="CHEBI:29991"/>
        <dbReference type="ChEBI" id="CHEBI:30616"/>
        <dbReference type="ChEBI" id="CHEBI:33019"/>
        <dbReference type="ChEBI" id="CHEBI:58048"/>
        <dbReference type="ChEBI" id="CHEBI:58359"/>
        <dbReference type="ChEBI" id="CHEBI:456215"/>
        <dbReference type="EC" id="6.3.5.4"/>
    </reaction>
</comment>
<keyword evidence="6 9" id="KW-0061">Asparagine biosynthesis</keyword>
<dbReference type="InterPro" id="IPR033738">
    <property type="entry name" value="AsnB_N"/>
</dbReference>
<evidence type="ECO:0000256" key="8">
    <source>
        <dbReference type="ARBA" id="ARBA00048741"/>
    </source>
</evidence>
<dbReference type="InterPro" id="IPR051786">
    <property type="entry name" value="ASN_synthetase/amidase"/>
</dbReference>
<keyword evidence="9" id="KW-0028">Amino-acid biosynthesis</keyword>
<dbReference type="AlphaFoldDB" id="A0A1G9P5C9"/>
<keyword evidence="14" id="KW-1185">Reference proteome</keyword>
<comment type="pathway">
    <text evidence="1">Amino-acid biosynthesis; L-asparagine biosynthesis; L-asparagine from L-aspartate (L-Gln route): step 1/1.</text>
</comment>
<dbReference type="CDD" id="cd00712">
    <property type="entry name" value="AsnB"/>
    <property type="match status" value="1"/>
</dbReference>
<dbReference type="SUPFAM" id="SSF56235">
    <property type="entry name" value="N-terminal nucleophile aminohydrolases (Ntn hydrolases)"/>
    <property type="match status" value="1"/>
</dbReference>
<evidence type="ECO:0000259" key="12">
    <source>
        <dbReference type="PROSITE" id="PS51278"/>
    </source>
</evidence>
<sequence length="610" mass="70730">MCGFTGFLDNTSNKKEILNEMLDTIIHRGPDQVGEFINDNIALGFRRLSIIGVNNGLQPLFNEDNSLALVFNGEIYNYKELREELTNKGHIFKTNTDSEVLIHCYEEYKENMVHKLRGMFAFVIYDISNKNIFAARDHFGIKPFYYYLSDDNGLIFGSEIKSFLKHPNFKKELNENALKPYLTFQYSVLEETFFKGVFKLQPGHFLTFKNGNLSTTQYWDINFNQQDMSLSQSIDSIENIMHESIKLHKESEVPVGSFLSGGVDSSYITANLLPEKSFSVGFKQDRFNESNLAKELSNSLNIENIQKIITADECFENISDIQYYMDEPQSNPSSLPLYFLSELAREHVTVVLSGEGADEIFGGYEWYTDDKILKKYKKLPFIFRKSIANISKKLPQFKGRTTLIKGGSAVEDYFIGQALIFEEDEACNILNIKYQNSKSVKEITGPIYAKVKNQDDITKKQYLDLKLWLQGDILLKADKMSMAHSLELRVPFLDKEVMKVGESIPTIHKINNKTTKLALREAAINTLPEEWAKREKKGFPVPIRFWLKEEKYYNIVKESFISKYASEFFNTQSLINLLDNHYNNKENNARKIYTIYVFLVWYKRFFIDQD</sequence>
<comment type="similarity">
    <text evidence="2">Belongs to the asparagine synthetase family.</text>
</comment>
<feature type="domain" description="Glutamine amidotransferase type-2" evidence="12">
    <location>
        <begin position="2"/>
        <end position="211"/>
    </location>
</feature>
<dbReference type="GO" id="GO:0005829">
    <property type="term" value="C:cytosol"/>
    <property type="evidence" value="ECO:0007669"/>
    <property type="project" value="TreeGrafter"/>
</dbReference>
<evidence type="ECO:0000256" key="3">
    <source>
        <dbReference type="ARBA" id="ARBA00012737"/>
    </source>
</evidence>
<keyword evidence="4 10" id="KW-0547">Nucleotide-binding</keyword>
<dbReference type="GO" id="GO:0006529">
    <property type="term" value="P:asparagine biosynthetic process"/>
    <property type="evidence" value="ECO:0007669"/>
    <property type="project" value="UniProtKB-KW"/>
</dbReference>
<dbReference type="GO" id="GO:0004066">
    <property type="term" value="F:asparagine synthase (glutamine-hydrolyzing) activity"/>
    <property type="evidence" value="ECO:0007669"/>
    <property type="project" value="UniProtKB-EC"/>
</dbReference>
<dbReference type="PANTHER" id="PTHR43284">
    <property type="entry name" value="ASPARAGINE SYNTHETASE (GLUTAMINE-HYDROLYZING)"/>
    <property type="match status" value="1"/>
</dbReference>
<evidence type="ECO:0000256" key="1">
    <source>
        <dbReference type="ARBA" id="ARBA00005187"/>
    </source>
</evidence>
<evidence type="ECO:0000256" key="6">
    <source>
        <dbReference type="ARBA" id="ARBA00022888"/>
    </source>
</evidence>
<feature type="binding site" evidence="10">
    <location>
        <begin position="353"/>
        <end position="354"/>
    </location>
    <ligand>
        <name>ATP</name>
        <dbReference type="ChEBI" id="CHEBI:30616"/>
    </ligand>
</feature>
<reference evidence="13 14" key="1">
    <citation type="submission" date="2016-10" db="EMBL/GenBank/DDBJ databases">
        <authorList>
            <person name="de Groot N.N."/>
        </authorList>
    </citation>
    <scope>NUCLEOTIDE SEQUENCE [LARGE SCALE GENOMIC DNA]</scope>
    <source>
        <strain evidence="13 14">DSM 797</strain>
    </source>
</reference>
<dbReference type="PROSITE" id="PS51278">
    <property type="entry name" value="GATASE_TYPE_2"/>
    <property type="match status" value="1"/>
</dbReference>
<organism evidence="13 14">
    <name type="scientific">Romboutsia lituseburensis DSM 797</name>
    <dbReference type="NCBI Taxonomy" id="1121325"/>
    <lineage>
        <taxon>Bacteria</taxon>
        <taxon>Bacillati</taxon>
        <taxon>Bacillota</taxon>
        <taxon>Clostridia</taxon>
        <taxon>Peptostreptococcales</taxon>
        <taxon>Peptostreptococcaceae</taxon>
        <taxon>Romboutsia</taxon>
    </lineage>
</organism>
<evidence type="ECO:0000256" key="9">
    <source>
        <dbReference type="PIRSR" id="PIRSR001589-1"/>
    </source>
</evidence>
<dbReference type="InterPro" id="IPR017932">
    <property type="entry name" value="GATase_2_dom"/>
</dbReference>
<protein>
    <recommendedName>
        <fullName evidence="3">asparagine synthase (glutamine-hydrolyzing)</fullName>
        <ecNumber evidence="3">6.3.5.4</ecNumber>
    </recommendedName>
</protein>
<dbReference type="InterPro" id="IPR029055">
    <property type="entry name" value="Ntn_hydrolases_N"/>
</dbReference>
<evidence type="ECO:0000313" key="14">
    <source>
        <dbReference type="Proteomes" id="UP000199068"/>
    </source>
</evidence>
<dbReference type="PIRSF" id="PIRSF001589">
    <property type="entry name" value="Asn_synthetase_glu-h"/>
    <property type="match status" value="1"/>
</dbReference>
<feature type="site" description="Important for beta-aspartyl-AMP intermediate formation" evidence="11">
    <location>
        <position position="355"/>
    </location>
</feature>
<dbReference type="Proteomes" id="UP000199068">
    <property type="component" value="Unassembled WGS sequence"/>
</dbReference>
<evidence type="ECO:0000256" key="7">
    <source>
        <dbReference type="ARBA" id="ARBA00022962"/>
    </source>
</evidence>
<evidence type="ECO:0000256" key="10">
    <source>
        <dbReference type="PIRSR" id="PIRSR001589-2"/>
    </source>
</evidence>
<dbReference type="EC" id="6.3.5.4" evidence="3"/>
<accession>A0A1G9P5C9</accession>
<dbReference type="CDD" id="cd01991">
    <property type="entry name" value="Asn_synthase_B_C"/>
    <property type="match status" value="1"/>
</dbReference>
<dbReference type="PANTHER" id="PTHR43284:SF1">
    <property type="entry name" value="ASPARAGINE SYNTHETASE"/>
    <property type="match status" value="1"/>
</dbReference>
<dbReference type="RefSeq" id="WP_092725563.1">
    <property type="nucleotide sequence ID" value="NZ_FNGW01000004.1"/>
</dbReference>
<dbReference type="Pfam" id="PF00733">
    <property type="entry name" value="Asn_synthase"/>
    <property type="match status" value="1"/>
</dbReference>
<proteinExistence type="inferred from homology"/>
<evidence type="ECO:0000256" key="5">
    <source>
        <dbReference type="ARBA" id="ARBA00022840"/>
    </source>
</evidence>
<feature type="binding site" evidence="10">
    <location>
        <position position="280"/>
    </location>
    <ligand>
        <name>ATP</name>
        <dbReference type="ChEBI" id="CHEBI:30616"/>
    </ligand>
</feature>
<dbReference type="GO" id="GO:0005524">
    <property type="term" value="F:ATP binding"/>
    <property type="evidence" value="ECO:0007669"/>
    <property type="project" value="UniProtKB-KW"/>
</dbReference>
<keyword evidence="5 10" id="KW-0067">ATP-binding</keyword>
<evidence type="ECO:0000256" key="11">
    <source>
        <dbReference type="PIRSR" id="PIRSR001589-3"/>
    </source>
</evidence>
<dbReference type="STRING" id="1121325.SAMN04515677_104219"/>
<evidence type="ECO:0000313" key="13">
    <source>
        <dbReference type="EMBL" id="SDL93914.1"/>
    </source>
</evidence>
<dbReference type="Pfam" id="PF13537">
    <property type="entry name" value="GATase_7"/>
    <property type="match status" value="1"/>
</dbReference>
<dbReference type="InterPro" id="IPR006426">
    <property type="entry name" value="Asn_synth_AEB"/>
</dbReference>
<dbReference type="NCBIfam" id="TIGR01536">
    <property type="entry name" value="asn_synth_AEB"/>
    <property type="match status" value="1"/>
</dbReference>
<name>A0A1G9P5C9_9FIRM</name>
<evidence type="ECO:0000256" key="4">
    <source>
        <dbReference type="ARBA" id="ARBA00022741"/>
    </source>
</evidence>
<dbReference type="Gene3D" id="3.40.50.620">
    <property type="entry name" value="HUPs"/>
    <property type="match status" value="1"/>
</dbReference>
<evidence type="ECO:0000256" key="2">
    <source>
        <dbReference type="ARBA" id="ARBA00005752"/>
    </source>
</evidence>
<keyword evidence="7 9" id="KW-0315">Glutamine amidotransferase</keyword>
<dbReference type="InterPro" id="IPR001962">
    <property type="entry name" value="Asn_synthase"/>
</dbReference>
<dbReference type="EMBL" id="FNGW01000004">
    <property type="protein sequence ID" value="SDL93914.1"/>
    <property type="molecule type" value="Genomic_DNA"/>
</dbReference>
<dbReference type="InterPro" id="IPR014729">
    <property type="entry name" value="Rossmann-like_a/b/a_fold"/>
</dbReference>
<dbReference type="SUPFAM" id="SSF52402">
    <property type="entry name" value="Adenine nucleotide alpha hydrolases-like"/>
    <property type="match status" value="1"/>
</dbReference>